<proteinExistence type="predicted"/>
<dbReference type="AlphaFoldDB" id="A0A1X7JQE7"/>
<organism evidence="1 2">
    <name type="scientific">Dethiosulfovibrio salsuginis</name>
    <dbReference type="NCBI Taxonomy" id="561720"/>
    <lineage>
        <taxon>Bacteria</taxon>
        <taxon>Thermotogati</taxon>
        <taxon>Synergistota</taxon>
        <taxon>Synergistia</taxon>
        <taxon>Synergistales</taxon>
        <taxon>Dethiosulfovibrionaceae</taxon>
        <taxon>Dethiosulfovibrio</taxon>
    </lineage>
</organism>
<dbReference type="Proteomes" id="UP000193355">
    <property type="component" value="Unassembled WGS sequence"/>
</dbReference>
<name>A0A1X7JQE7_9BACT</name>
<evidence type="ECO:0000313" key="2">
    <source>
        <dbReference type="Proteomes" id="UP000193355"/>
    </source>
</evidence>
<protein>
    <submittedName>
        <fullName evidence="1">Uncharacterized protein</fullName>
    </submittedName>
</protein>
<keyword evidence="2" id="KW-1185">Reference proteome</keyword>
<dbReference type="EMBL" id="FXBB01000014">
    <property type="protein sequence ID" value="SMG30158.1"/>
    <property type="molecule type" value="Genomic_DNA"/>
</dbReference>
<sequence length="49" mass="5543">MENRAVPGRLEDKLIAKLESEPMKALAYALMEILPSDWVFETAKETGFC</sequence>
<evidence type="ECO:0000313" key="1">
    <source>
        <dbReference type="EMBL" id="SMG30158.1"/>
    </source>
</evidence>
<accession>A0A1X7JQE7</accession>
<reference evidence="2" key="1">
    <citation type="submission" date="2017-04" db="EMBL/GenBank/DDBJ databases">
        <authorList>
            <person name="Varghese N."/>
            <person name="Submissions S."/>
        </authorList>
    </citation>
    <scope>NUCLEOTIDE SEQUENCE [LARGE SCALE GENOMIC DNA]</scope>
    <source>
        <strain evidence="2">USBA 82</strain>
    </source>
</reference>
<gene>
    <name evidence="1" type="ORF">SAMN06275492_11468</name>
</gene>
<feature type="non-terminal residue" evidence="1">
    <location>
        <position position="49"/>
    </location>
</feature>